<accession>A0ABX7L825</accession>
<organism evidence="1 2">
    <name type="scientific">Paenibacillus tianjinensis</name>
    <dbReference type="NCBI Taxonomy" id="2810347"/>
    <lineage>
        <taxon>Bacteria</taxon>
        <taxon>Bacillati</taxon>
        <taxon>Bacillota</taxon>
        <taxon>Bacilli</taxon>
        <taxon>Bacillales</taxon>
        <taxon>Paenibacillaceae</taxon>
        <taxon>Paenibacillus</taxon>
    </lineage>
</organism>
<dbReference type="Proteomes" id="UP000663452">
    <property type="component" value="Chromosome"/>
</dbReference>
<protein>
    <submittedName>
        <fullName evidence="1">Uncharacterized protein</fullName>
    </submittedName>
</protein>
<evidence type="ECO:0000313" key="2">
    <source>
        <dbReference type="Proteomes" id="UP000663452"/>
    </source>
</evidence>
<keyword evidence="2" id="KW-1185">Reference proteome</keyword>
<reference evidence="1 2" key="1">
    <citation type="submission" date="2021-02" db="EMBL/GenBank/DDBJ databases">
        <title>Paenibacillus tianjinensis sp. nov.</title>
        <authorList>
            <person name="Liu H."/>
        </authorList>
    </citation>
    <scope>NUCLEOTIDE SEQUENCE [LARGE SCALE GENOMIC DNA]</scope>
    <source>
        <strain evidence="1 2">TB2019</strain>
    </source>
</reference>
<dbReference type="EMBL" id="CP070969">
    <property type="protein sequence ID" value="QSF43496.1"/>
    <property type="molecule type" value="Genomic_DNA"/>
</dbReference>
<gene>
    <name evidence="1" type="ORF">JRJ22_19730</name>
</gene>
<sequence length="91" mass="10248">MNKIEENIAEIALYVGSMMSNGDIDKQELDISSTEMCEEIVKWGSEFEVNYGDTDLFQEEGVIDGLGNVFGYLDAIDKFTDIKVKEVGWVK</sequence>
<evidence type="ECO:0000313" key="1">
    <source>
        <dbReference type="EMBL" id="QSF43496.1"/>
    </source>
</evidence>
<name>A0ABX7L825_9BACL</name>
<dbReference type="RefSeq" id="WP_206101129.1">
    <property type="nucleotide sequence ID" value="NZ_CP070969.1"/>
</dbReference>
<proteinExistence type="predicted"/>